<dbReference type="SUPFAM" id="SSF55874">
    <property type="entry name" value="ATPase domain of HSP90 chaperone/DNA topoisomerase II/histidine kinase"/>
    <property type="match status" value="1"/>
</dbReference>
<keyword evidence="14" id="KW-1185">Reference proteome</keyword>
<name>A0A8T5UWQ0_9EURY</name>
<evidence type="ECO:0000256" key="6">
    <source>
        <dbReference type="ARBA" id="ARBA00023012"/>
    </source>
</evidence>
<dbReference type="PROSITE" id="PS50112">
    <property type="entry name" value="PAS"/>
    <property type="match status" value="3"/>
</dbReference>
<dbReference type="Gene3D" id="3.30.450.40">
    <property type="match status" value="1"/>
</dbReference>
<dbReference type="InterPro" id="IPR011006">
    <property type="entry name" value="CheY-like_superfamily"/>
</dbReference>
<dbReference type="SUPFAM" id="SSF55781">
    <property type="entry name" value="GAF domain-like"/>
    <property type="match status" value="1"/>
</dbReference>
<feature type="domain" description="Response regulatory" evidence="10">
    <location>
        <begin position="5"/>
        <end position="119"/>
    </location>
</feature>
<dbReference type="GO" id="GO:0000160">
    <property type="term" value="P:phosphorelay signal transduction system"/>
    <property type="evidence" value="ECO:0007669"/>
    <property type="project" value="UniProtKB-KW"/>
</dbReference>
<evidence type="ECO:0000256" key="3">
    <source>
        <dbReference type="ARBA" id="ARBA00022741"/>
    </source>
</evidence>
<dbReference type="PROSITE" id="PS50110">
    <property type="entry name" value="RESPONSE_REGULATORY"/>
    <property type="match status" value="1"/>
</dbReference>
<dbReference type="SUPFAM" id="SSF52172">
    <property type="entry name" value="CheY-like"/>
    <property type="match status" value="1"/>
</dbReference>
<dbReference type="InterPro" id="IPR011495">
    <property type="entry name" value="Sig_transdc_His_kin_sub2_dim/P"/>
</dbReference>
<dbReference type="PROSITE" id="PS50109">
    <property type="entry name" value="HIS_KIN"/>
    <property type="match status" value="1"/>
</dbReference>
<dbReference type="InterPro" id="IPR036890">
    <property type="entry name" value="HATPase_C_sf"/>
</dbReference>
<dbReference type="InterPro" id="IPR001610">
    <property type="entry name" value="PAC"/>
</dbReference>
<dbReference type="SMART" id="SM00387">
    <property type="entry name" value="HATPase_c"/>
    <property type="match status" value="1"/>
</dbReference>
<dbReference type="NCBIfam" id="TIGR00229">
    <property type="entry name" value="sensory_box"/>
    <property type="match status" value="3"/>
</dbReference>
<dbReference type="Pfam" id="PF13426">
    <property type="entry name" value="PAS_9"/>
    <property type="match status" value="1"/>
</dbReference>
<keyword evidence="1" id="KW-0597">Phosphoprotein</keyword>
<dbReference type="EMBL" id="JAIOUQ010000003">
    <property type="protein sequence ID" value="MBZ2165263.1"/>
    <property type="molecule type" value="Genomic_DNA"/>
</dbReference>
<dbReference type="Gene3D" id="3.40.50.2300">
    <property type="match status" value="1"/>
</dbReference>
<protein>
    <submittedName>
        <fullName evidence="13">PAS domain S-box protein</fullName>
    </submittedName>
</protein>
<dbReference type="InterPro" id="IPR001789">
    <property type="entry name" value="Sig_transdc_resp-reg_receiver"/>
</dbReference>
<evidence type="ECO:0000256" key="5">
    <source>
        <dbReference type="ARBA" id="ARBA00022840"/>
    </source>
</evidence>
<dbReference type="RefSeq" id="WP_223790878.1">
    <property type="nucleotide sequence ID" value="NZ_JAIOUQ010000003.1"/>
</dbReference>
<evidence type="ECO:0000256" key="7">
    <source>
        <dbReference type="PROSITE-ProRule" id="PRU00169"/>
    </source>
</evidence>
<dbReference type="Pfam" id="PF13185">
    <property type="entry name" value="GAF_2"/>
    <property type="match status" value="1"/>
</dbReference>
<evidence type="ECO:0000313" key="14">
    <source>
        <dbReference type="Proteomes" id="UP000825933"/>
    </source>
</evidence>
<sequence>MISNRIIIVENNTISANEIRVAIEYLGYEDIRVVYFGKEVLKELNLFNPDIVLISINVDKINEIETANKIKQNFEFPIIYLIDKCDEKFIEKSLLTETDYYILKPLNGTAFNNTINIINKKLNENKEMLPKLMDNLPGMAYHCKNDQNWTMEFVSSGCYALTGYKESNIILNKKISYNSIIHPEDRSKVKKAVDKGLNKKKSYEITYRIITANNKIKYVWEQGRGIFSEKNELLFLEGLILDITQHKKTEKKLKRYNRALRVISECNQVLVRSNNETELLKQICNVLVDMGQYIFAWIGFAEDNKEKSVTPIVHSGKENGYLEIANLSWANNKRGSSTVGKSIRTGKTTIFNNMLEEPNFSIWRDEAHKRGYESVISLPLKINSNIIGMLAIYSSETDAFDTEEVKLLEELAYDLSYGVNALRTKKENEKIQKSLKESEERFRKLIQNSSDLIRILDKEGRIIFDSPSSARILGYPEGSLLGKSPLDFIHPDDYDKVKTDLQQVFDYTNPGIPTEFRIRKANGAYIPVESVSQNLTNVPSINGIVVTTHPIKERKEMEDALRKSEKRYRTLFEADPNYNILLDANGVILDVNDATINVLGLSKENMVGKHFTELKIFEDNINFYRERFHKISSEKIIKPFESMLLDKYGNIRHIYIQISPIRDNKNISFFLIIAIDITEQKEFENALKNSVKEKEVLVQEIHHRVKNNMQIISSLLNLQSRYVEDDEAVDVLKESQNRVKSMAMIHEKLYQSEDLTNINFKEYIISLISNLFYSYNIDKNKIKKIIDIEEIKLNMETAIPCGLIISELISNSLKYAFPNRIGGQITVFLKFIEEEYVLTISDNGIGLSDELDFKNTDSLGLQLVNSLINQIDGEIELNKNHGTTFIIRFKELKYAKRL</sequence>
<dbReference type="SMART" id="SM00091">
    <property type="entry name" value="PAS"/>
    <property type="match status" value="3"/>
</dbReference>
<dbReference type="PANTHER" id="PTHR43065">
    <property type="entry name" value="SENSOR HISTIDINE KINASE"/>
    <property type="match status" value="1"/>
</dbReference>
<evidence type="ECO:0000256" key="1">
    <source>
        <dbReference type="ARBA" id="ARBA00022553"/>
    </source>
</evidence>
<dbReference type="InterPro" id="IPR013767">
    <property type="entry name" value="PAS_fold"/>
</dbReference>
<dbReference type="Pfam" id="PF00989">
    <property type="entry name" value="PAS"/>
    <property type="match status" value="1"/>
</dbReference>
<evidence type="ECO:0000259" key="11">
    <source>
        <dbReference type="PROSITE" id="PS50112"/>
    </source>
</evidence>
<feature type="domain" description="PAC" evidence="12">
    <location>
        <begin position="638"/>
        <end position="689"/>
    </location>
</feature>
<dbReference type="InterPro" id="IPR003018">
    <property type="entry name" value="GAF"/>
</dbReference>
<reference evidence="14" key="1">
    <citation type="journal article" date="2022" name="Microbiol. Resour. Announc.">
        <title>Draft Genome Sequence of a Methanogenic Archaeon from West Spitsbergen Permafrost.</title>
        <authorList>
            <person name="Trubitsyn V."/>
            <person name="Rivkina E."/>
            <person name="Shcherbakova V."/>
        </authorList>
    </citation>
    <scope>NUCLEOTIDE SEQUENCE [LARGE SCALE GENOMIC DNA]</scope>
    <source>
        <strain evidence="14">VT</strain>
    </source>
</reference>
<comment type="caution">
    <text evidence="13">The sequence shown here is derived from an EMBL/GenBank/DDBJ whole genome shotgun (WGS) entry which is preliminary data.</text>
</comment>
<dbReference type="SMART" id="SM00086">
    <property type="entry name" value="PAC"/>
    <property type="match status" value="3"/>
</dbReference>
<evidence type="ECO:0000259" key="9">
    <source>
        <dbReference type="PROSITE" id="PS50109"/>
    </source>
</evidence>
<dbReference type="AlphaFoldDB" id="A0A8T5UWQ0"/>
<dbReference type="InterPro" id="IPR003594">
    <property type="entry name" value="HATPase_dom"/>
</dbReference>
<feature type="domain" description="PAS" evidence="11">
    <location>
        <begin position="564"/>
        <end position="635"/>
    </location>
</feature>
<keyword evidence="5" id="KW-0067">ATP-binding</keyword>
<accession>A0A8T5UWQ0</accession>
<dbReference type="GO" id="GO:0016301">
    <property type="term" value="F:kinase activity"/>
    <property type="evidence" value="ECO:0007669"/>
    <property type="project" value="UniProtKB-KW"/>
</dbReference>
<dbReference type="SMART" id="SM00448">
    <property type="entry name" value="REC"/>
    <property type="match status" value="1"/>
</dbReference>
<dbReference type="InterPro" id="IPR035965">
    <property type="entry name" value="PAS-like_dom_sf"/>
</dbReference>
<dbReference type="GO" id="GO:0005524">
    <property type="term" value="F:ATP binding"/>
    <property type="evidence" value="ECO:0007669"/>
    <property type="project" value="UniProtKB-KW"/>
</dbReference>
<dbReference type="GO" id="GO:0006355">
    <property type="term" value="P:regulation of DNA-templated transcription"/>
    <property type="evidence" value="ECO:0007669"/>
    <property type="project" value="InterPro"/>
</dbReference>
<evidence type="ECO:0000256" key="2">
    <source>
        <dbReference type="ARBA" id="ARBA00022679"/>
    </source>
</evidence>
<comment type="caution">
    <text evidence="7">Lacks conserved residue(s) required for the propagation of feature annotation.</text>
</comment>
<feature type="domain" description="PAS" evidence="11">
    <location>
        <begin position="125"/>
        <end position="200"/>
    </location>
</feature>
<evidence type="ECO:0000256" key="8">
    <source>
        <dbReference type="SAM" id="Coils"/>
    </source>
</evidence>
<dbReference type="InterPro" id="IPR013655">
    <property type="entry name" value="PAS_fold_3"/>
</dbReference>
<feature type="domain" description="PAS" evidence="11">
    <location>
        <begin position="438"/>
        <end position="508"/>
    </location>
</feature>
<evidence type="ECO:0000259" key="10">
    <source>
        <dbReference type="PROSITE" id="PS50110"/>
    </source>
</evidence>
<feature type="domain" description="Histidine kinase" evidence="9">
    <location>
        <begin position="804"/>
        <end position="893"/>
    </location>
</feature>
<dbReference type="InterPro" id="IPR000014">
    <property type="entry name" value="PAS"/>
</dbReference>
<dbReference type="PROSITE" id="PS50113">
    <property type="entry name" value="PAC"/>
    <property type="match status" value="2"/>
</dbReference>
<dbReference type="InterPro" id="IPR029016">
    <property type="entry name" value="GAF-like_dom_sf"/>
</dbReference>
<dbReference type="InterPro" id="IPR000700">
    <property type="entry name" value="PAS-assoc_C"/>
</dbReference>
<dbReference type="Pfam" id="PF02518">
    <property type="entry name" value="HATPase_c"/>
    <property type="match status" value="1"/>
</dbReference>
<dbReference type="SUPFAM" id="SSF55785">
    <property type="entry name" value="PYP-like sensor domain (PAS domain)"/>
    <property type="match status" value="3"/>
</dbReference>
<keyword evidence="2" id="KW-0808">Transferase</keyword>
<keyword evidence="4" id="KW-0418">Kinase</keyword>
<dbReference type="InterPro" id="IPR005467">
    <property type="entry name" value="His_kinase_dom"/>
</dbReference>
<gene>
    <name evidence="13" type="ORF">K8N75_04285</name>
</gene>
<keyword evidence="3" id="KW-0547">Nucleotide-binding</keyword>
<evidence type="ECO:0000256" key="4">
    <source>
        <dbReference type="ARBA" id="ARBA00022777"/>
    </source>
</evidence>
<dbReference type="Proteomes" id="UP000825933">
    <property type="component" value="Unassembled WGS sequence"/>
</dbReference>
<organism evidence="13 14">
    <name type="scientific">Methanobacterium spitsbergense</name>
    <dbReference type="NCBI Taxonomy" id="2874285"/>
    <lineage>
        <taxon>Archaea</taxon>
        <taxon>Methanobacteriati</taxon>
        <taxon>Methanobacteriota</taxon>
        <taxon>Methanomada group</taxon>
        <taxon>Methanobacteria</taxon>
        <taxon>Methanobacteriales</taxon>
        <taxon>Methanobacteriaceae</taxon>
        <taxon>Methanobacterium</taxon>
    </lineage>
</organism>
<dbReference type="Gene3D" id="3.30.450.20">
    <property type="entry name" value="PAS domain"/>
    <property type="match status" value="3"/>
</dbReference>
<evidence type="ECO:0000313" key="13">
    <source>
        <dbReference type="EMBL" id="MBZ2165263.1"/>
    </source>
</evidence>
<feature type="domain" description="PAC" evidence="12">
    <location>
        <begin position="203"/>
        <end position="255"/>
    </location>
</feature>
<keyword evidence="6" id="KW-0902">Two-component regulatory system</keyword>
<dbReference type="Pfam" id="PF00072">
    <property type="entry name" value="Response_reg"/>
    <property type="match status" value="1"/>
</dbReference>
<proteinExistence type="predicted"/>
<dbReference type="PANTHER" id="PTHR43065:SF23">
    <property type="entry name" value="SENSOR HISTIDINE KINASE PDTAS"/>
    <property type="match status" value="1"/>
</dbReference>
<dbReference type="Pfam" id="PF07568">
    <property type="entry name" value="HisKA_2"/>
    <property type="match status" value="1"/>
</dbReference>
<dbReference type="Gene3D" id="3.30.565.10">
    <property type="entry name" value="Histidine kinase-like ATPase, C-terminal domain"/>
    <property type="match status" value="1"/>
</dbReference>
<evidence type="ECO:0000259" key="12">
    <source>
        <dbReference type="PROSITE" id="PS50113"/>
    </source>
</evidence>
<keyword evidence="8" id="KW-0175">Coiled coil</keyword>
<feature type="coiled-coil region" evidence="8">
    <location>
        <begin position="421"/>
        <end position="448"/>
    </location>
</feature>
<dbReference type="CDD" id="cd00130">
    <property type="entry name" value="PAS"/>
    <property type="match status" value="3"/>
</dbReference>
<dbReference type="Pfam" id="PF08447">
    <property type="entry name" value="PAS_3"/>
    <property type="match status" value="1"/>
</dbReference>